<accession>A0ABV2V0N4</accession>
<name>A0ABV2V0N4_9ACTN</name>
<organism evidence="1 2">
    <name type="scientific">Streptomyces ossamyceticus</name>
    <dbReference type="NCBI Taxonomy" id="249581"/>
    <lineage>
        <taxon>Bacteria</taxon>
        <taxon>Bacillati</taxon>
        <taxon>Actinomycetota</taxon>
        <taxon>Actinomycetes</taxon>
        <taxon>Kitasatosporales</taxon>
        <taxon>Streptomycetaceae</taxon>
        <taxon>Streptomyces</taxon>
    </lineage>
</organism>
<protein>
    <recommendedName>
        <fullName evidence="3">TniQ protein</fullName>
    </recommendedName>
</protein>
<sequence length="356" mass="40332">MLLPRLPDPVPPAQHEIAASYIGRLARLHGLDINTLWRCVTEREASGGMRRVVVPERLAAITGRTVHSLTGALPELRTPQPDWAMFRHQPQPGCHHCNAKHPGGEVTKILPHHRYVCTRHRLWLCPSDADGHTTTLDALPEIVQAQRRHLRILQRHGWAITYDAVLTAILICGQLWSLPENENGGAWHDWVRRANVLIPPGSAGSTFSVARLCAAVYPEAVALAPLFASPYWRQQAQKTTWNRRLFNAEIARRLRHLNYDGKGHDNDPISHWANMNAKRPPLAPIRVHNQKYPLQKPALSPATQRAQQRRAHAFNPSHRAGEALVAHRHLATVFRRAWHPFRTHTILPNGDSYYKL</sequence>
<evidence type="ECO:0008006" key="3">
    <source>
        <dbReference type="Google" id="ProtNLM"/>
    </source>
</evidence>
<dbReference type="Proteomes" id="UP001550210">
    <property type="component" value="Unassembled WGS sequence"/>
</dbReference>
<evidence type="ECO:0000313" key="2">
    <source>
        <dbReference type="Proteomes" id="UP001550210"/>
    </source>
</evidence>
<reference evidence="1 2" key="1">
    <citation type="submission" date="2024-06" db="EMBL/GenBank/DDBJ databases">
        <title>The Natural Products Discovery Center: Release of the First 8490 Sequenced Strains for Exploring Actinobacteria Biosynthetic Diversity.</title>
        <authorList>
            <person name="Kalkreuter E."/>
            <person name="Kautsar S.A."/>
            <person name="Yang D."/>
            <person name="Bader C.D."/>
            <person name="Teijaro C.N."/>
            <person name="Fluegel L."/>
            <person name="Davis C.M."/>
            <person name="Simpson J.R."/>
            <person name="Lauterbach L."/>
            <person name="Steele A.D."/>
            <person name="Gui C."/>
            <person name="Meng S."/>
            <person name="Li G."/>
            <person name="Viehrig K."/>
            <person name="Ye F."/>
            <person name="Su P."/>
            <person name="Kiefer A.F."/>
            <person name="Nichols A."/>
            <person name="Cepeda A.J."/>
            <person name="Yan W."/>
            <person name="Fan B."/>
            <person name="Jiang Y."/>
            <person name="Adhikari A."/>
            <person name="Zheng C.-J."/>
            <person name="Schuster L."/>
            <person name="Cowan T.M."/>
            <person name="Smanski M.J."/>
            <person name="Chevrette M.G."/>
            <person name="De Carvalho L.P.S."/>
            <person name="Shen B."/>
        </authorList>
    </citation>
    <scope>NUCLEOTIDE SEQUENCE [LARGE SCALE GENOMIC DNA]</scope>
    <source>
        <strain evidence="1 2">NPDC006434</strain>
    </source>
</reference>
<dbReference type="EMBL" id="JBEXPZ010000030">
    <property type="protein sequence ID" value="MET9847382.1"/>
    <property type="molecule type" value="Genomic_DNA"/>
</dbReference>
<gene>
    <name evidence="1" type="ORF">ABZZ21_23105</name>
</gene>
<dbReference type="RefSeq" id="WP_355398627.1">
    <property type="nucleotide sequence ID" value="NZ_JBEXPZ010000030.1"/>
</dbReference>
<proteinExistence type="predicted"/>
<keyword evidence="2" id="KW-1185">Reference proteome</keyword>
<evidence type="ECO:0000313" key="1">
    <source>
        <dbReference type="EMBL" id="MET9847382.1"/>
    </source>
</evidence>
<comment type="caution">
    <text evidence="1">The sequence shown here is derived from an EMBL/GenBank/DDBJ whole genome shotgun (WGS) entry which is preliminary data.</text>
</comment>